<organism evidence="1 2">
    <name type="scientific">Funneliformis mosseae</name>
    <name type="common">Endomycorrhizal fungus</name>
    <name type="synonym">Glomus mosseae</name>
    <dbReference type="NCBI Taxonomy" id="27381"/>
    <lineage>
        <taxon>Eukaryota</taxon>
        <taxon>Fungi</taxon>
        <taxon>Fungi incertae sedis</taxon>
        <taxon>Mucoromycota</taxon>
        <taxon>Glomeromycotina</taxon>
        <taxon>Glomeromycetes</taxon>
        <taxon>Glomerales</taxon>
        <taxon>Glomeraceae</taxon>
        <taxon>Funneliformis</taxon>
    </lineage>
</organism>
<keyword evidence="2" id="KW-1185">Reference proteome</keyword>
<gene>
    <name evidence="1" type="ORF">FMOSSE_LOCUS5930</name>
</gene>
<dbReference type="AlphaFoldDB" id="A0A9N9AP61"/>
<dbReference type="Proteomes" id="UP000789375">
    <property type="component" value="Unassembled WGS sequence"/>
</dbReference>
<dbReference type="EMBL" id="CAJVPP010001189">
    <property type="protein sequence ID" value="CAG8539946.1"/>
    <property type="molecule type" value="Genomic_DNA"/>
</dbReference>
<dbReference type="GO" id="GO:0006396">
    <property type="term" value="P:RNA processing"/>
    <property type="evidence" value="ECO:0007669"/>
    <property type="project" value="InterPro"/>
</dbReference>
<evidence type="ECO:0000313" key="2">
    <source>
        <dbReference type="Proteomes" id="UP000789375"/>
    </source>
</evidence>
<dbReference type="InterPro" id="IPR036389">
    <property type="entry name" value="RNase_III_sf"/>
</dbReference>
<proteinExistence type="predicted"/>
<name>A0A9N9AP61_FUNMO</name>
<protein>
    <submittedName>
        <fullName evidence="1">8031_t:CDS:1</fullName>
    </submittedName>
</protein>
<reference evidence="1" key="1">
    <citation type="submission" date="2021-06" db="EMBL/GenBank/DDBJ databases">
        <authorList>
            <person name="Kallberg Y."/>
            <person name="Tangrot J."/>
            <person name="Rosling A."/>
        </authorList>
    </citation>
    <scope>NUCLEOTIDE SEQUENCE</scope>
    <source>
        <strain evidence="1">87-6 pot B 2015</strain>
    </source>
</reference>
<evidence type="ECO:0000313" key="1">
    <source>
        <dbReference type="EMBL" id="CAG8539946.1"/>
    </source>
</evidence>
<comment type="caution">
    <text evidence="1">The sequence shown here is derived from an EMBL/GenBank/DDBJ whole genome shotgun (WGS) entry which is preliminary data.</text>
</comment>
<dbReference type="Gene3D" id="1.10.1520.10">
    <property type="entry name" value="Ribonuclease III domain"/>
    <property type="match status" value="1"/>
</dbReference>
<accession>A0A9N9AP61</accession>
<dbReference type="SUPFAM" id="SSF69065">
    <property type="entry name" value="RNase III domain-like"/>
    <property type="match status" value="1"/>
</dbReference>
<dbReference type="GO" id="GO:0004525">
    <property type="term" value="F:ribonuclease III activity"/>
    <property type="evidence" value="ECO:0007669"/>
    <property type="project" value="InterPro"/>
</dbReference>
<sequence length="182" mass="21245">MFRFQPTLKNLSSTRFLYPIGFRSHESKPLSSTSSPKQKITLPEIKNKEHRDSVLSLGTRKGDHQYNKSYRFYRLYGDRAYNYYTTIALNLKIPDANRTMFLNIYNHLITRKFLGEVAKVCELDKMISKENIAVAGCLGERMEAYCSGMLLSGMNEEMKKFASDVVEYYFAMNNKDYDYDDK</sequence>